<dbReference type="InterPro" id="IPR001503">
    <property type="entry name" value="Glyco_trans_10"/>
</dbReference>
<protein>
    <submittedName>
        <fullName evidence="5">TPR domain protein</fullName>
    </submittedName>
</protein>
<dbReference type="Gene3D" id="3.40.50.11660">
    <property type="entry name" value="Glycosyl transferase family 10, C-terminal domain"/>
    <property type="match status" value="1"/>
</dbReference>
<accession>A0AAV3XCV5</accession>
<name>A0AAV3XCV5_9CYAN</name>
<dbReference type="SUPFAM" id="SSF53756">
    <property type="entry name" value="UDP-Glycosyltransferase/glycogen phosphorylase"/>
    <property type="match status" value="1"/>
</dbReference>
<evidence type="ECO:0000256" key="1">
    <source>
        <dbReference type="ARBA" id="ARBA00008919"/>
    </source>
</evidence>
<reference evidence="5" key="1">
    <citation type="submission" date="2019-10" db="EMBL/GenBank/DDBJ databases">
        <title>Draft genome sequece of Microseira wollei NIES-4236.</title>
        <authorList>
            <person name="Yamaguchi H."/>
            <person name="Suzuki S."/>
            <person name="Kawachi M."/>
        </authorList>
    </citation>
    <scope>NUCLEOTIDE SEQUENCE</scope>
    <source>
        <strain evidence="5">NIES-4236</strain>
    </source>
</reference>
<dbReference type="AlphaFoldDB" id="A0AAV3XCV5"/>
<evidence type="ECO:0000256" key="3">
    <source>
        <dbReference type="ARBA" id="ARBA00022679"/>
    </source>
</evidence>
<dbReference type="PANTHER" id="PTHR11929">
    <property type="entry name" value="ALPHA- 1,3 -FUCOSYLTRANSFERASE"/>
    <property type="match status" value="1"/>
</dbReference>
<dbReference type="InterPro" id="IPR038577">
    <property type="entry name" value="GT10-like_C_sf"/>
</dbReference>
<dbReference type="Pfam" id="PF00852">
    <property type="entry name" value="Glyco_transf_10"/>
    <property type="match status" value="1"/>
</dbReference>
<gene>
    <name evidence="5" type="ORF">MiSe_34140</name>
</gene>
<dbReference type="RefSeq" id="WP_226582678.1">
    <property type="nucleotide sequence ID" value="NZ_BLAY01000049.1"/>
</dbReference>
<dbReference type="PANTHER" id="PTHR11929:SF194">
    <property type="entry name" value="ALPHA-(1,3)-FUCOSYLTRANSFERASE 10"/>
    <property type="match status" value="1"/>
</dbReference>
<dbReference type="Proteomes" id="UP001050975">
    <property type="component" value="Unassembled WGS sequence"/>
</dbReference>
<proteinExistence type="inferred from homology"/>
<keyword evidence="2" id="KW-0328">Glycosyltransferase</keyword>
<sequence>MIKILKVGDMSFTPFSNKEDIKFLNDKGISVIDNLDCDLFVASKSYALSRIRYRFGSKKKYLVWTSEPRKDPNFKNKIDGFFWIPEIHIMNAYTGDIYLNNYTFPFTDDFFKNYWEIDELELLNEDNFPNFKHKKVAAMMVYRNAQKKWSFKKEGRELDLCYLRTQIALEGYKQNKVDVYGQDWPKGISIENSRGGDWQQAKAKVMRNYHFNLCFENTNSDYYCSEKIWDSIRYGCLPIYYGEGNKIYEDFPKNSFLDYCDFKSPEKLFKYIDAMDVKEFRERMNICISVFNQVRKKVKLSNHYKNSKKN</sequence>
<organism evidence="5 6">
    <name type="scientific">Microseira wollei NIES-4236</name>
    <dbReference type="NCBI Taxonomy" id="2530354"/>
    <lineage>
        <taxon>Bacteria</taxon>
        <taxon>Bacillati</taxon>
        <taxon>Cyanobacteriota</taxon>
        <taxon>Cyanophyceae</taxon>
        <taxon>Oscillatoriophycideae</taxon>
        <taxon>Aerosakkonematales</taxon>
        <taxon>Aerosakkonemataceae</taxon>
        <taxon>Microseira</taxon>
    </lineage>
</organism>
<evidence type="ECO:0000313" key="6">
    <source>
        <dbReference type="Proteomes" id="UP001050975"/>
    </source>
</evidence>
<evidence type="ECO:0000259" key="4">
    <source>
        <dbReference type="Pfam" id="PF00852"/>
    </source>
</evidence>
<keyword evidence="6" id="KW-1185">Reference proteome</keyword>
<keyword evidence="3" id="KW-0808">Transferase</keyword>
<comment type="similarity">
    <text evidence="1">Belongs to the glycosyltransferase 10 family.</text>
</comment>
<evidence type="ECO:0000256" key="2">
    <source>
        <dbReference type="ARBA" id="ARBA00022676"/>
    </source>
</evidence>
<dbReference type="InterPro" id="IPR055270">
    <property type="entry name" value="Glyco_tran_10_C"/>
</dbReference>
<comment type="caution">
    <text evidence="5">The sequence shown here is derived from an EMBL/GenBank/DDBJ whole genome shotgun (WGS) entry which is preliminary data.</text>
</comment>
<dbReference type="EMBL" id="BLAY01000049">
    <property type="protein sequence ID" value="GET38655.1"/>
    <property type="molecule type" value="Genomic_DNA"/>
</dbReference>
<dbReference type="GO" id="GO:0016020">
    <property type="term" value="C:membrane"/>
    <property type="evidence" value="ECO:0007669"/>
    <property type="project" value="InterPro"/>
</dbReference>
<evidence type="ECO:0000313" key="5">
    <source>
        <dbReference type="EMBL" id="GET38655.1"/>
    </source>
</evidence>
<feature type="domain" description="Fucosyltransferase C-terminal" evidence="4">
    <location>
        <begin position="166"/>
        <end position="278"/>
    </location>
</feature>
<dbReference type="GO" id="GO:0046920">
    <property type="term" value="F:alpha-(1-&gt;3)-fucosyltransferase activity"/>
    <property type="evidence" value="ECO:0007669"/>
    <property type="project" value="TreeGrafter"/>
</dbReference>